<feature type="region of interest" description="Disordered" evidence="1">
    <location>
        <begin position="309"/>
        <end position="329"/>
    </location>
</feature>
<dbReference type="Gene3D" id="2.40.40.10">
    <property type="entry name" value="RlpA-like domain"/>
    <property type="match status" value="1"/>
</dbReference>
<evidence type="ECO:0000256" key="2">
    <source>
        <dbReference type="SAM" id="SignalP"/>
    </source>
</evidence>
<keyword evidence="4" id="KW-1185">Reference proteome</keyword>
<feature type="signal peptide" evidence="2">
    <location>
        <begin position="1"/>
        <end position="18"/>
    </location>
</feature>
<feature type="compositionally biased region" description="Pro residues" evidence="1">
    <location>
        <begin position="204"/>
        <end position="218"/>
    </location>
</feature>
<organism evidence="3 4">
    <name type="scientific">Kwoniella mangroviensis CBS 10435</name>
    <dbReference type="NCBI Taxonomy" id="1331196"/>
    <lineage>
        <taxon>Eukaryota</taxon>
        <taxon>Fungi</taxon>
        <taxon>Dikarya</taxon>
        <taxon>Basidiomycota</taxon>
        <taxon>Agaricomycotina</taxon>
        <taxon>Tremellomycetes</taxon>
        <taxon>Tremellales</taxon>
        <taxon>Cryptococcaceae</taxon>
        <taxon>Kwoniella</taxon>
    </lineage>
</organism>
<dbReference type="STRING" id="1331196.A0A1B9IZ72"/>
<feature type="compositionally biased region" description="Low complexity" evidence="1">
    <location>
        <begin position="219"/>
        <end position="232"/>
    </location>
</feature>
<feature type="compositionally biased region" description="Polar residues" evidence="1">
    <location>
        <begin position="233"/>
        <end position="266"/>
    </location>
</feature>
<name>A0A1B9IZ72_9TREE</name>
<reference evidence="4" key="2">
    <citation type="submission" date="2013-12" db="EMBL/GenBank/DDBJ databases">
        <title>Evolution of pathogenesis and genome organization in the Tremellales.</title>
        <authorList>
            <person name="Cuomo C."/>
            <person name="Litvintseva A."/>
            <person name="Heitman J."/>
            <person name="Chen Y."/>
            <person name="Sun S."/>
            <person name="Springer D."/>
            <person name="Dromer F."/>
            <person name="Young S."/>
            <person name="Zeng Q."/>
            <person name="Chapman S."/>
            <person name="Gujja S."/>
            <person name="Saif S."/>
            <person name="Birren B."/>
        </authorList>
    </citation>
    <scope>NUCLEOTIDE SEQUENCE [LARGE SCALE GENOMIC DNA]</scope>
    <source>
        <strain evidence="4">CBS 10435</strain>
    </source>
</reference>
<dbReference type="InterPro" id="IPR036908">
    <property type="entry name" value="RlpA-like_sf"/>
</dbReference>
<feature type="compositionally biased region" description="Low complexity" evidence="1">
    <location>
        <begin position="187"/>
        <end position="203"/>
    </location>
</feature>
<evidence type="ECO:0000313" key="3">
    <source>
        <dbReference type="EMBL" id="OCF60829.1"/>
    </source>
</evidence>
<feature type="chain" id="PRO_5008629009" evidence="2">
    <location>
        <begin position="19"/>
        <end position="329"/>
    </location>
</feature>
<dbReference type="SUPFAM" id="SSF50685">
    <property type="entry name" value="Barwin-like endoglucanases"/>
    <property type="match status" value="1"/>
</dbReference>
<dbReference type="AlphaFoldDB" id="A0A1B9IZ72"/>
<gene>
    <name evidence="3" type="ORF">L486_00469</name>
</gene>
<dbReference type="Proteomes" id="UP000092583">
    <property type="component" value="Unassembled WGS sequence"/>
</dbReference>
<keyword evidence="2" id="KW-0732">Signal</keyword>
<reference evidence="3 4" key="1">
    <citation type="submission" date="2013-07" db="EMBL/GenBank/DDBJ databases">
        <title>The Genome Sequence of Kwoniella mangroviensis CBS10435.</title>
        <authorList>
            <consortium name="The Broad Institute Genome Sequencing Platform"/>
            <person name="Cuomo C."/>
            <person name="Litvintseva A."/>
            <person name="Chen Y."/>
            <person name="Heitman J."/>
            <person name="Sun S."/>
            <person name="Springer D."/>
            <person name="Dromer F."/>
            <person name="Young S.K."/>
            <person name="Zeng Q."/>
            <person name="Gargeya S."/>
            <person name="Fitzgerald M."/>
            <person name="Abouelleil A."/>
            <person name="Alvarado L."/>
            <person name="Berlin A.M."/>
            <person name="Chapman S.B."/>
            <person name="Dewar J."/>
            <person name="Goldberg J."/>
            <person name="Griggs A."/>
            <person name="Gujja S."/>
            <person name="Hansen M."/>
            <person name="Howarth C."/>
            <person name="Imamovic A."/>
            <person name="Larimer J."/>
            <person name="McCowan C."/>
            <person name="Murphy C."/>
            <person name="Pearson M."/>
            <person name="Priest M."/>
            <person name="Roberts A."/>
            <person name="Saif S."/>
            <person name="Shea T."/>
            <person name="Sykes S."/>
            <person name="Wortman J."/>
            <person name="Nusbaum C."/>
            <person name="Birren B."/>
        </authorList>
    </citation>
    <scope>NUCLEOTIDE SEQUENCE [LARGE SCALE GENOMIC DNA]</scope>
    <source>
        <strain evidence="3 4">CBS 10435</strain>
    </source>
</reference>
<protein>
    <submittedName>
        <fullName evidence="3">Uncharacterized protein</fullName>
    </submittedName>
</protein>
<accession>A0A1B9IZ72</accession>
<dbReference type="OrthoDB" id="2564988at2759"/>
<evidence type="ECO:0000313" key="4">
    <source>
        <dbReference type="Proteomes" id="UP000092583"/>
    </source>
</evidence>
<feature type="region of interest" description="Disordered" evidence="1">
    <location>
        <begin position="172"/>
        <end position="266"/>
    </location>
</feature>
<dbReference type="CDD" id="cd22191">
    <property type="entry name" value="DPBB_RlpA_EXP_N-like"/>
    <property type="match status" value="1"/>
</dbReference>
<evidence type="ECO:0000256" key="1">
    <source>
        <dbReference type="SAM" id="MobiDB-lite"/>
    </source>
</evidence>
<sequence length="329" mass="33468">MFNKSIVSLLAIVSYVSVNPVIAGQRYDNAIGTIYYDLNDACKVSGADATGDMSNMKTGNNACGYAVGSLGASRVVAISQSIFSNDLCGSEITVYKNGQPVQFSEGPLFVGDICPGGECTGNHIDLGAKAADEINGGAGCKNPSGFSFEIGDQKIGPLYSSIAGASLETWKASGGGTNSQQNTPSTSASGPGLGISSASSAAAAPPPSSSPYPIPPAPSSSNQPQATSSTSQDWNPTTQSSVSSPASQPYNSTTQNGNPATTQPVNPATSAVAGIISTALSGGPTGTATQGQWAGKWNNGNALFAEKETLQGSNNTCRRRRRRRGLKSH</sequence>
<proteinExistence type="predicted"/>
<dbReference type="EMBL" id="KI669459">
    <property type="protein sequence ID" value="OCF60829.1"/>
    <property type="molecule type" value="Genomic_DNA"/>
</dbReference>
<feature type="compositionally biased region" description="Basic residues" evidence="1">
    <location>
        <begin position="317"/>
        <end position="329"/>
    </location>
</feature>